<name>A0A1I2Z391_9BACT</name>
<evidence type="ECO:0000313" key="2">
    <source>
        <dbReference type="Proteomes" id="UP000198724"/>
    </source>
</evidence>
<dbReference type="RefSeq" id="WP_092105226.1">
    <property type="nucleotide sequence ID" value="NZ_FOOT01000011.1"/>
</dbReference>
<dbReference type="STRING" id="1436961.SAMN05421739_11135"/>
<organism evidence="1 2">
    <name type="scientific">Pontibacter chinhatensis</name>
    <dbReference type="NCBI Taxonomy" id="1436961"/>
    <lineage>
        <taxon>Bacteria</taxon>
        <taxon>Pseudomonadati</taxon>
        <taxon>Bacteroidota</taxon>
        <taxon>Cytophagia</taxon>
        <taxon>Cytophagales</taxon>
        <taxon>Hymenobacteraceae</taxon>
        <taxon>Pontibacter</taxon>
    </lineage>
</organism>
<protein>
    <recommendedName>
        <fullName evidence="3">SPASM domain peptide maturase, grasp-with-spasm system</fullName>
    </recommendedName>
</protein>
<sequence>MKLYPNCLPVVGYKKIAFYDLDRQTFLSLPKEYLLKDEDFNIKILDIKKLTPQGVEILRSEGFILDDPLITSNDCIALTDDIQWYSPALITNAFIEVTEQNELGNTGRMIRLLDFLANILCKHIVIHIKSELSLPYLQTVLSKIDSNNTNSLQLILHYNDEYFSDAFGDLIINNSKIQYVIIESSPFEKNYEDKIFFTEDKLRLGKISNETQFKANIKLYSESQNHHTYFNRKLFIGSNGEIKNAPECEEVFGNIQQVDSFEHFKDILESPDFQKYWYVHKNICEICCDCEYKHMCIDTRIPYRKMNGLWYHLEKCNYDPYSSSWN</sequence>
<dbReference type="Proteomes" id="UP000198724">
    <property type="component" value="Unassembled WGS sequence"/>
</dbReference>
<evidence type="ECO:0008006" key="3">
    <source>
        <dbReference type="Google" id="ProtNLM"/>
    </source>
</evidence>
<dbReference type="OrthoDB" id="1073749at2"/>
<dbReference type="AlphaFoldDB" id="A0A1I2Z391"/>
<dbReference type="EMBL" id="FOOT01000011">
    <property type="protein sequence ID" value="SFH32009.1"/>
    <property type="molecule type" value="Genomic_DNA"/>
</dbReference>
<reference evidence="2" key="1">
    <citation type="submission" date="2016-10" db="EMBL/GenBank/DDBJ databases">
        <authorList>
            <person name="Varghese N."/>
            <person name="Submissions S."/>
        </authorList>
    </citation>
    <scope>NUCLEOTIDE SEQUENCE [LARGE SCALE GENOMIC DNA]</scope>
    <source>
        <strain evidence="2">LP51</strain>
    </source>
</reference>
<proteinExistence type="predicted"/>
<accession>A0A1I2Z391</accession>
<evidence type="ECO:0000313" key="1">
    <source>
        <dbReference type="EMBL" id="SFH32009.1"/>
    </source>
</evidence>
<gene>
    <name evidence="1" type="ORF">SAMN05421739_11135</name>
</gene>
<keyword evidence="2" id="KW-1185">Reference proteome</keyword>